<feature type="compositionally biased region" description="Polar residues" evidence="1">
    <location>
        <begin position="110"/>
        <end position="128"/>
    </location>
</feature>
<reference evidence="2" key="1">
    <citation type="journal article" date="2019" name="bioRxiv">
        <title>The Genome of the Zebra Mussel, Dreissena polymorpha: A Resource for Invasive Species Research.</title>
        <authorList>
            <person name="McCartney M.A."/>
            <person name="Auch B."/>
            <person name="Kono T."/>
            <person name="Mallez S."/>
            <person name="Zhang Y."/>
            <person name="Obille A."/>
            <person name="Becker A."/>
            <person name="Abrahante J.E."/>
            <person name="Garbe J."/>
            <person name="Badalamenti J.P."/>
            <person name="Herman A."/>
            <person name="Mangelson H."/>
            <person name="Liachko I."/>
            <person name="Sullivan S."/>
            <person name="Sone E.D."/>
            <person name="Koren S."/>
            <person name="Silverstein K.A.T."/>
            <person name="Beckman K.B."/>
            <person name="Gohl D.M."/>
        </authorList>
    </citation>
    <scope>NUCLEOTIDE SEQUENCE</scope>
    <source>
        <strain evidence="2">Duluth1</strain>
        <tissue evidence="2">Whole animal</tissue>
    </source>
</reference>
<evidence type="ECO:0000313" key="2">
    <source>
        <dbReference type="EMBL" id="KAH3693447.1"/>
    </source>
</evidence>
<reference evidence="2" key="2">
    <citation type="submission" date="2020-11" db="EMBL/GenBank/DDBJ databases">
        <authorList>
            <person name="McCartney M.A."/>
            <person name="Auch B."/>
            <person name="Kono T."/>
            <person name="Mallez S."/>
            <person name="Becker A."/>
            <person name="Gohl D.M."/>
            <person name="Silverstein K.A.T."/>
            <person name="Koren S."/>
            <person name="Bechman K.B."/>
            <person name="Herman A."/>
            <person name="Abrahante J.E."/>
            <person name="Garbe J."/>
        </authorList>
    </citation>
    <scope>NUCLEOTIDE SEQUENCE</scope>
    <source>
        <strain evidence="2">Duluth1</strain>
        <tissue evidence="2">Whole animal</tissue>
    </source>
</reference>
<accession>A0A9D3Y5F2</accession>
<keyword evidence="3" id="KW-1185">Reference proteome</keyword>
<evidence type="ECO:0000256" key="1">
    <source>
        <dbReference type="SAM" id="MobiDB-lite"/>
    </source>
</evidence>
<dbReference type="EMBL" id="JAIWYP010000016">
    <property type="protein sequence ID" value="KAH3693447.1"/>
    <property type="molecule type" value="Genomic_DNA"/>
</dbReference>
<dbReference type="AlphaFoldDB" id="A0A9D3Y5F2"/>
<evidence type="ECO:0000313" key="3">
    <source>
        <dbReference type="Proteomes" id="UP000828390"/>
    </source>
</evidence>
<organism evidence="2 3">
    <name type="scientific">Dreissena polymorpha</name>
    <name type="common">Zebra mussel</name>
    <name type="synonym">Mytilus polymorpha</name>
    <dbReference type="NCBI Taxonomy" id="45954"/>
    <lineage>
        <taxon>Eukaryota</taxon>
        <taxon>Metazoa</taxon>
        <taxon>Spiralia</taxon>
        <taxon>Lophotrochozoa</taxon>
        <taxon>Mollusca</taxon>
        <taxon>Bivalvia</taxon>
        <taxon>Autobranchia</taxon>
        <taxon>Heteroconchia</taxon>
        <taxon>Euheterodonta</taxon>
        <taxon>Imparidentia</taxon>
        <taxon>Neoheterodontei</taxon>
        <taxon>Myida</taxon>
        <taxon>Dreissenoidea</taxon>
        <taxon>Dreissenidae</taxon>
        <taxon>Dreissena</taxon>
    </lineage>
</organism>
<sequence length="150" mass="16794">MKLMQNCETVGVEENVENQPSFSKIEGNVNVSDSTHYEVLQNYTASDSEEDEHSSKDAWYSEIDSDWCQPNENSVWFDAKEDAGVTDDTDENDWFDAKEDEGVTDDTDENSTNHFANMTGDSNSTTSDEPLYQGAPISVAESVEKKIVDK</sequence>
<proteinExistence type="predicted"/>
<gene>
    <name evidence="2" type="ORF">DPMN_080879</name>
</gene>
<feature type="region of interest" description="Disordered" evidence="1">
    <location>
        <begin position="83"/>
        <end position="150"/>
    </location>
</feature>
<comment type="caution">
    <text evidence="2">The sequence shown here is derived from an EMBL/GenBank/DDBJ whole genome shotgun (WGS) entry which is preliminary data.</text>
</comment>
<name>A0A9D3Y5F2_DREPO</name>
<feature type="compositionally biased region" description="Acidic residues" evidence="1">
    <location>
        <begin position="84"/>
        <end position="94"/>
    </location>
</feature>
<protein>
    <submittedName>
        <fullName evidence="2">Uncharacterized protein</fullName>
    </submittedName>
</protein>
<dbReference type="Proteomes" id="UP000828390">
    <property type="component" value="Unassembled WGS sequence"/>
</dbReference>